<dbReference type="AlphaFoldDB" id="A0A369JN54"/>
<feature type="domain" description="AMP-dependent synthetase/ligase" evidence="3">
    <location>
        <begin position="35"/>
        <end position="359"/>
    </location>
</feature>
<evidence type="ECO:0000313" key="6">
    <source>
        <dbReference type="Proteomes" id="UP000076154"/>
    </source>
</evidence>
<keyword evidence="6" id="KW-1185">Reference proteome</keyword>
<dbReference type="STRING" id="39966.A0A369JN54"/>
<dbReference type="OrthoDB" id="429813at2759"/>
<dbReference type="InterPro" id="IPR013120">
    <property type="entry name" value="FAR_NAD-bd"/>
</dbReference>
<reference evidence="5" key="1">
    <citation type="submission" date="2018-04" db="EMBL/GenBank/DDBJ databases">
        <title>Whole genome sequencing of Hypsizygus marmoreus.</title>
        <authorList>
            <person name="Choi I.-G."/>
            <person name="Min B."/>
            <person name="Kim J.-G."/>
            <person name="Kim S."/>
            <person name="Oh Y.-L."/>
            <person name="Kong W.-S."/>
            <person name="Park H."/>
            <person name="Jeong J."/>
            <person name="Song E.-S."/>
        </authorList>
    </citation>
    <scope>NUCLEOTIDE SEQUENCE [LARGE SCALE GENOMIC DNA]</scope>
    <source>
        <strain evidence="5">51987-8</strain>
    </source>
</reference>
<dbReference type="SUPFAM" id="SSF56801">
    <property type="entry name" value="Acetyl-CoA synthetase-like"/>
    <property type="match status" value="1"/>
</dbReference>
<gene>
    <name evidence="5" type="primary">FUB8_2</name>
    <name evidence="5" type="ORF">Hypma_012660</name>
</gene>
<feature type="domain" description="Thioester reductase (TE)" evidence="4">
    <location>
        <begin position="710"/>
        <end position="948"/>
    </location>
</feature>
<dbReference type="InterPro" id="IPR036291">
    <property type="entry name" value="NAD(P)-bd_dom_sf"/>
</dbReference>
<dbReference type="InterPro" id="IPR000873">
    <property type="entry name" value="AMP-dep_synth/lig_dom"/>
</dbReference>
<dbReference type="Gene3D" id="3.40.50.12780">
    <property type="entry name" value="N-terminal domain of ligase-like"/>
    <property type="match status" value="1"/>
</dbReference>
<protein>
    <submittedName>
        <fullName evidence="5">Non-canonical non-ribosomal peptide synthetase FUB8</fullName>
    </submittedName>
</protein>
<evidence type="ECO:0000259" key="3">
    <source>
        <dbReference type="Pfam" id="PF00501"/>
    </source>
</evidence>
<evidence type="ECO:0000256" key="2">
    <source>
        <dbReference type="ARBA" id="ARBA00022553"/>
    </source>
</evidence>
<dbReference type="Pfam" id="PF07993">
    <property type="entry name" value="NAD_binding_4"/>
    <property type="match status" value="1"/>
</dbReference>
<comment type="caution">
    <text evidence="5">The sequence shown here is derived from an EMBL/GenBank/DDBJ whole genome shotgun (WGS) entry which is preliminary data.</text>
</comment>
<dbReference type="InParanoid" id="A0A369JN54"/>
<keyword evidence="1" id="KW-0596">Phosphopantetheine</keyword>
<name>A0A369JN54_HYPMA</name>
<sequence length="1090" mass="119419">MFSTTPKYPPIDGTTIPDAINFNLQHNSEQPFFTFADSDLSRITTITHLQFGKAAHRAAHILRPNRTGDEGQVVALVALADSVLYQTIFAGLMVAGLVPFPISHRNTPAAIVNLLQKSSCHRILSTTGTLQALLDGVKAHLADVEPEFHADVEEIPSVVDVYPSLGHHDAVKDDSFRRYPDPAIRPSIDSVCCYTHSSGSTGFPKAIGQTHQAFIHWSLFPGVTDFRDNNPRLSVACMALPPFHSMGIYMQILNPIYGIVPAAMYPPKVFHEEDIPVMPSPNNLLEHAQANNSNAIVVVPSFLQVWSTSKEAMGYLKTLEYLIYAGGSMTPRLGNLLVDHGVPLRTVYGGTEFGAPTHLKPLVGDEKEWQYMRFCDKTKVRWISQGDGTFECQFLTGNNHRLMVENLLDANGYATSDLWENHPTKKYLWKLVGRIDDVIIHSSGEKTVPAPLEDIVMSSPLVQGTIMFGRGRDQAGILVEPKPGHEINVDDDAQLAALRNELWPIIEEANKYAPAFSRIFKEMILIAAKDKPLPRTGKGTVMRKAALSAYDDEIKILFETIEASTKPENIDPPVSWSAPDVEDWLVKQAIDLASPGSISPSVDLFEQGFDSLSATFLRHRIVGALRSSSDLVTQKAAQNLEQNSVYSFPVIKDLAAYIAELTSNADGLSNKVEGKVRIEEMIEKYAAGLPGPADVSSHTPVGKCPPVVLLTGSSGNLGSQILATLLEDDRIEKVYAFNRRSTGAPTILARHVERFKDRGLDVSLLESKKLVFLSGDTTQPDLGLDRGQYGMLCRTVGIIIHNAWKLDFNLSLPSFESHIQGTRNLINIARSGENASNLRFLFTSSIASAQSWSRSKGPYPEEVIEDASIAVGGGYGEAKYVAERVLAQSGLHVTSFRIGQISSGRPRGAWAISDWLPILVKSSLVLGVLPLAEGVVSWVPADAVAKSIIDVALADEAAPIALNLVHPRPVEWNSVIINIKVAVKDVLNKELSLVSFHDWFASLRDRAVNATAQDITLVPAIKLLQFFHSMAQANDEDVKLGTKGEEIGGFPPFATDKMRETSATIRNVAQLKAEDARAWVGYWRDAAFLD</sequence>
<dbReference type="Gene3D" id="3.40.50.720">
    <property type="entry name" value="NAD(P)-binding Rossmann-like Domain"/>
    <property type="match status" value="1"/>
</dbReference>
<dbReference type="InterPro" id="IPR042099">
    <property type="entry name" value="ANL_N_sf"/>
</dbReference>
<dbReference type="InterPro" id="IPR051414">
    <property type="entry name" value="Adenylate-forming_Reductase"/>
</dbReference>
<dbReference type="InterPro" id="IPR020845">
    <property type="entry name" value="AMP-binding_CS"/>
</dbReference>
<evidence type="ECO:0000256" key="1">
    <source>
        <dbReference type="ARBA" id="ARBA00022450"/>
    </source>
</evidence>
<evidence type="ECO:0000313" key="5">
    <source>
        <dbReference type="EMBL" id="RDB20216.1"/>
    </source>
</evidence>
<keyword evidence="2" id="KW-0597">Phosphoprotein</keyword>
<dbReference type="Pfam" id="PF23562">
    <property type="entry name" value="AMP-binding_C_3"/>
    <property type="match status" value="1"/>
</dbReference>
<organism evidence="5 6">
    <name type="scientific">Hypsizygus marmoreus</name>
    <name type="common">White beech mushroom</name>
    <name type="synonym">Agaricus marmoreus</name>
    <dbReference type="NCBI Taxonomy" id="39966"/>
    <lineage>
        <taxon>Eukaryota</taxon>
        <taxon>Fungi</taxon>
        <taxon>Dikarya</taxon>
        <taxon>Basidiomycota</taxon>
        <taxon>Agaricomycotina</taxon>
        <taxon>Agaricomycetes</taxon>
        <taxon>Agaricomycetidae</taxon>
        <taxon>Agaricales</taxon>
        <taxon>Tricholomatineae</taxon>
        <taxon>Lyophyllaceae</taxon>
        <taxon>Hypsizygus</taxon>
    </lineage>
</organism>
<dbReference type="PROSITE" id="PS00455">
    <property type="entry name" value="AMP_BINDING"/>
    <property type="match status" value="1"/>
</dbReference>
<dbReference type="Proteomes" id="UP000076154">
    <property type="component" value="Unassembled WGS sequence"/>
</dbReference>
<dbReference type="EMBL" id="LUEZ02000069">
    <property type="protein sequence ID" value="RDB20216.1"/>
    <property type="molecule type" value="Genomic_DNA"/>
</dbReference>
<proteinExistence type="predicted"/>
<evidence type="ECO:0000259" key="4">
    <source>
        <dbReference type="Pfam" id="PF07993"/>
    </source>
</evidence>
<dbReference type="SUPFAM" id="SSF51735">
    <property type="entry name" value="NAD(P)-binding Rossmann-fold domains"/>
    <property type="match status" value="1"/>
</dbReference>
<accession>A0A369JN54</accession>
<dbReference type="PANTHER" id="PTHR43439">
    <property type="entry name" value="PHENYLACETATE-COENZYME A LIGASE"/>
    <property type="match status" value="1"/>
</dbReference>
<dbReference type="PANTHER" id="PTHR43439:SF2">
    <property type="entry name" value="ENZYME, PUTATIVE (JCVI)-RELATED"/>
    <property type="match status" value="1"/>
</dbReference>
<dbReference type="Pfam" id="PF00501">
    <property type="entry name" value="AMP-binding"/>
    <property type="match status" value="1"/>
</dbReference>